<evidence type="ECO:0000256" key="1">
    <source>
        <dbReference type="SAM" id="SignalP"/>
    </source>
</evidence>
<name>A0A4U1BW63_9SPHI</name>
<feature type="chain" id="PRO_5020714502" description="Outer membrane protein beta-barrel domain-containing protein" evidence="1">
    <location>
        <begin position="20"/>
        <end position="164"/>
    </location>
</feature>
<keyword evidence="3" id="KW-1185">Reference proteome</keyword>
<reference evidence="2 3" key="1">
    <citation type="submission" date="2019-04" db="EMBL/GenBank/DDBJ databases">
        <title>Pedobacter sp. AR-2-6 sp. nov., isolated from Arctic soil.</title>
        <authorList>
            <person name="Dahal R.H."/>
            <person name="Kim D.-U."/>
        </authorList>
    </citation>
    <scope>NUCLEOTIDE SEQUENCE [LARGE SCALE GENOMIC DNA]</scope>
    <source>
        <strain evidence="2 3">AR-2-6</strain>
    </source>
</reference>
<evidence type="ECO:0000313" key="3">
    <source>
        <dbReference type="Proteomes" id="UP000310477"/>
    </source>
</evidence>
<comment type="caution">
    <text evidence="2">The sequence shown here is derived from an EMBL/GenBank/DDBJ whole genome shotgun (WGS) entry which is preliminary data.</text>
</comment>
<dbReference type="OrthoDB" id="662468at2"/>
<feature type="signal peptide" evidence="1">
    <location>
        <begin position="1"/>
        <end position="19"/>
    </location>
</feature>
<sequence>MKKYIVFIAIFITSFSLSAQENYPKVAGYVGIVHPIATFSSAGTDFNFDDHYVVGMPIGINLWKSKKVGFSFEVVPYVRAEDGSSKMSNLLIHPGVLVSLGNGFTFAGRAAFETSGRYGFTPVLNKVIIKNKHSSFFAAVPVPFRFGNDRPFSTTVAFQFGIAF</sequence>
<evidence type="ECO:0000313" key="2">
    <source>
        <dbReference type="EMBL" id="TKB96456.1"/>
    </source>
</evidence>
<accession>A0A4U1BW63</accession>
<dbReference type="EMBL" id="SWBO01000019">
    <property type="protein sequence ID" value="TKB96456.1"/>
    <property type="molecule type" value="Genomic_DNA"/>
</dbReference>
<protein>
    <recommendedName>
        <fullName evidence="4">Outer membrane protein beta-barrel domain-containing protein</fullName>
    </recommendedName>
</protein>
<gene>
    <name evidence="2" type="ORF">FA045_18385</name>
</gene>
<organism evidence="2 3">
    <name type="scientific">Pedobacter cryotolerans</name>
    <dbReference type="NCBI Taxonomy" id="2571270"/>
    <lineage>
        <taxon>Bacteria</taxon>
        <taxon>Pseudomonadati</taxon>
        <taxon>Bacteroidota</taxon>
        <taxon>Sphingobacteriia</taxon>
        <taxon>Sphingobacteriales</taxon>
        <taxon>Sphingobacteriaceae</taxon>
        <taxon>Pedobacter</taxon>
    </lineage>
</organism>
<evidence type="ECO:0008006" key="4">
    <source>
        <dbReference type="Google" id="ProtNLM"/>
    </source>
</evidence>
<dbReference type="RefSeq" id="WP_136878545.1">
    <property type="nucleotide sequence ID" value="NZ_SWBO01000019.1"/>
</dbReference>
<dbReference type="AlphaFoldDB" id="A0A4U1BW63"/>
<proteinExistence type="predicted"/>
<keyword evidence="1" id="KW-0732">Signal</keyword>
<dbReference type="Proteomes" id="UP000310477">
    <property type="component" value="Unassembled WGS sequence"/>
</dbReference>